<dbReference type="eggNOG" id="COG0583">
    <property type="taxonomic scope" value="Bacteria"/>
</dbReference>
<evidence type="ECO:0000259" key="5">
    <source>
        <dbReference type="PROSITE" id="PS50931"/>
    </source>
</evidence>
<comment type="similarity">
    <text evidence="1">Belongs to the LysR transcriptional regulatory family.</text>
</comment>
<keyword evidence="7" id="KW-1185">Reference proteome</keyword>
<dbReference type="PANTHER" id="PTHR30427:SF1">
    <property type="entry name" value="TRANSCRIPTIONAL ACTIVATOR PROTEIN LYSR"/>
    <property type="match status" value="1"/>
</dbReference>
<gene>
    <name evidence="6" type="ordered locus">Hsero_0572</name>
</gene>
<dbReference type="AlphaFoldDB" id="D8IYD1"/>
<dbReference type="GO" id="GO:0003700">
    <property type="term" value="F:DNA-binding transcription factor activity"/>
    <property type="evidence" value="ECO:0007669"/>
    <property type="project" value="InterPro"/>
</dbReference>
<organism evidence="6 7">
    <name type="scientific">Herbaspirillum seropedicae (strain SmR1)</name>
    <dbReference type="NCBI Taxonomy" id="757424"/>
    <lineage>
        <taxon>Bacteria</taxon>
        <taxon>Pseudomonadati</taxon>
        <taxon>Pseudomonadota</taxon>
        <taxon>Betaproteobacteria</taxon>
        <taxon>Burkholderiales</taxon>
        <taxon>Oxalobacteraceae</taxon>
        <taxon>Herbaspirillum</taxon>
    </lineage>
</organism>
<dbReference type="Pfam" id="PF03466">
    <property type="entry name" value="LysR_substrate"/>
    <property type="match status" value="1"/>
</dbReference>
<accession>D8IYD1</accession>
<evidence type="ECO:0000256" key="2">
    <source>
        <dbReference type="ARBA" id="ARBA00023015"/>
    </source>
</evidence>
<dbReference type="PROSITE" id="PS50931">
    <property type="entry name" value="HTH_LYSR"/>
    <property type="match status" value="1"/>
</dbReference>
<dbReference type="GO" id="GO:0010628">
    <property type="term" value="P:positive regulation of gene expression"/>
    <property type="evidence" value="ECO:0007669"/>
    <property type="project" value="TreeGrafter"/>
</dbReference>
<reference evidence="6 7" key="1">
    <citation type="submission" date="2010-04" db="EMBL/GenBank/DDBJ databases">
        <title>The genome of Herbaspirillum seropedicae SmR1, an endophytic, nitrogen-fixing, plant-growth promoting beta-Proteobacteria.</title>
        <authorList>
            <person name="Pedrosa F.O."/>
            <person name="Monteiro R.A."/>
            <person name="Wassem R."/>
            <person name="Cruz L.M."/>
            <person name="Ayub R.A."/>
            <person name="Colauto N.B."/>
            <person name="Fernandez M.A."/>
            <person name="Fungaro M.H.P."/>
            <person name="Grisard E.C."/>
            <person name="Hungria M."/>
            <person name="Madeira H.M.F."/>
            <person name="Nodari R.O."/>
            <person name="Osaku C.A."/>
            <person name="Petzl-Erler M.L."/>
            <person name="Terenzi H."/>
            <person name="Vieira L.G.E."/>
            <person name="Almeida M.I.M."/>
            <person name="Alves L.R."/>
            <person name="Arantes O.M.N."/>
            <person name="Balsanelli E."/>
            <person name="Barcellos F.G."/>
            <person name="Baura V.A."/>
            <person name="Binde D.R."/>
            <person name="Campo R.J."/>
            <person name="Chubatsu L.S."/>
            <person name="Chueire L.M.O."/>
            <person name="Ciferri R.R."/>
            <person name="Correa L.C."/>
            <person name="da Conceicao Silva J.L."/>
            <person name="Dabul A.N.G."/>
            <person name="Dambros B.P."/>
            <person name="Faoro H."/>
            <person name="Favetti A."/>
            <person name="Friedermann G."/>
            <person name="Furlaneto M.C."/>
            <person name="Gasques L.S."/>
            <person name="Gimenes C.C.T."/>
            <person name="Gioppo N.M.R."/>
            <person name="Glienke-Blanco C."/>
            <person name="Godoy L.P."/>
            <person name="Guerra M.P."/>
            <person name="Karp S."/>
            <person name="Kava-Cordeiro V."/>
            <person name="Margarido V.P."/>
            <person name="Mathioni S.M."/>
            <person name="Menck-Soares M.A."/>
            <person name="Murace N.K."/>
            <person name="Nicolas M.F."/>
            <person name="Oliveira C.E.C."/>
            <person name="Pagnan N.A.B."/>
            <person name="Pamphile J.A."/>
            <person name="Patussi E.V."/>
            <person name="Pereira L.F.P."/>
            <person name="Pereira-Ferrari L."/>
            <person name="Pinto F.G.S."/>
            <person name="Precoma C."/>
            <person name="Prioli A.J."/>
            <person name="Prioli S.M.A.P."/>
            <person name="Raittz R.T."/>
            <person name="Ramos H.J.O."/>
            <person name="Ribeiro E.M.S.F."/>
            <person name="Rigo L.U."/>
            <person name="Rocha C.L.M.S.C."/>
            <person name="Rocha S.N."/>
            <person name="Santos K."/>
            <person name="Satori D."/>
            <person name="Silva A.G."/>
            <person name="Simao R.C.G."/>
            <person name="Soares M.A.M."/>
            <person name="Souza E.M."/>
            <person name="Steffens M.B.R."/>
            <person name="Steindel M."/>
            <person name="Tadra-Sfeir M.Z."/>
            <person name="Takahashi E.K."/>
            <person name="Torres R.A."/>
            <person name="Valle J.S."/>
            <person name="Vernal J.I."/>
            <person name="Vilas-Boas L.A."/>
            <person name="Watanabe M.A.E."/>
            <person name="Weiss V.A."/>
            <person name="Yates M.A."/>
            <person name="Souza E.M."/>
        </authorList>
    </citation>
    <scope>NUCLEOTIDE SEQUENCE [LARGE SCALE GENOMIC DNA]</scope>
    <source>
        <strain evidence="6 7">SmR1</strain>
    </source>
</reference>
<feature type="domain" description="HTH lysR-type" evidence="5">
    <location>
        <begin position="1"/>
        <end position="58"/>
    </location>
</feature>
<dbReference type="SUPFAM" id="SSF53850">
    <property type="entry name" value="Periplasmic binding protein-like II"/>
    <property type="match status" value="1"/>
</dbReference>
<dbReference type="InterPro" id="IPR005119">
    <property type="entry name" value="LysR_subst-bd"/>
</dbReference>
<dbReference type="KEGG" id="hse:Hsero_0572"/>
<dbReference type="OrthoDB" id="110033at2"/>
<dbReference type="RefSeq" id="WP_013232609.1">
    <property type="nucleotide sequence ID" value="NC_014323.1"/>
</dbReference>
<dbReference type="STRING" id="757424.Hsero_0572"/>
<dbReference type="PANTHER" id="PTHR30427">
    <property type="entry name" value="TRANSCRIPTIONAL ACTIVATOR PROTEIN LYSR"/>
    <property type="match status" value="1"/>
</dbReference>
<proteinExistence type="inferred from homology"/>
<evidence type="ECO:0000256" key="1">
    <source>
        <dbReference type="ARBA" id="ARBA00009437"/>
    </source>
</evidence>
<dbReference type="Gene3D" id="3.40.190.10">
    <property type="entry name" value="Periplasmic binding protein-like II"/>
    <property type="match status" value="2"/>
</dbReference>
<keyword evidence="2" id="KW-0805">Transcription regulation</keyword>
<name>D8IYD1_HERSS</name>
<protein>
    <submittedName>
        <fullName evidence="6">Transcription regulator protein</fullName>
    </submittedName>
</protein>
<dbReference type="Pfam" id="PF00126">
    <property type="entry name" value="HTH_1"/>
    <property type="match status" value="1"/>
</dbReference>
<dbReference type="Proteomes" id="UP000000329">
    <property type="component" value="Chromosome"/>
</dbReference>
<dbReference type="GeneID" id="29394151"/>
<dbReference type="Gene3D" id="1.10.10.10">
    <property type="entry name" value="Winged helix-like DNA-binding domain superfamily/Winged helix DNA-binding domain"/>
    <property type="match status" value="1"/>
</dbReference>
<dbReference type="SUPFAM" id="SSF46785">
    <property type="entry name" value="Winged helix' DNA-binding domain"/>
    <property type="match status" value="1"/>
</dbReference>
<dbReference type="HOGENOM" id="CLU_039613_6_3_4"/>
<evidence type="ECO:0000313" key="6">
    <source>
        <dbReference type="EMBL" id="ADJ62091.1"/>
    </source>
</evidence>
<evidence type="ECO:0000313" key="7">
    <source>
        <dbReference type="Proteomes" id="UP000000329"/>
    </source>
</evidence>
<dbReference type="InterPro" id="IPR000847">
    <property type="entry name" value="LysR_HTH_N"/>
</dbReference>
<dbReference type="InterPro" id="IPR036388">
    <property type="entry name" value="WH-like_DNA-bd_sf"/>
</dbReference>
<dbReference type="GO" id="GO:0009089">
    <property type="term" value="P:lysine biosynthetic process via diaminopimelate"/>
    <property type="evidence" value="ECO:0007669"/>
    <property type="project" value="TreeGrafter"/>
</dbReference>
<dbReference type="GO" id="GO:0043565">
    <property type="term" value="F:sequence-specific DNA binding"/>
    <property type="evidence" value="ECO:0007669"/>
    <property type="project" value="TreeGrafter"/>
</dbReference>
<keyword evidence="3" id="KW-0238">DNA-binding</keyword>
<dbReference type="EMBL" id="CP002039">
    <property type="protein sequence ID" value="ADJ62091.1"/>
    <property type="molecule type" value="Genomic_DNA"/>
</dbReference>
<sequence length="295" mass="32249">MRLRHIEIFSAIMQTGSAIGAARLLNVTQPAISKMLRHAEQTVGFALFLRSGGKLVPTPEALRLQQELQPFDEQLARIRRVVSNLASGSEAPLRIAATPAIAHHLAPKAVALWCQAHPDSECLLSASHTRELLYSLLLNEVDIALTMQPISHPNLITTVVCDCDIYAIAPAQWWPQERLDTPITPDEIAGQPFISIDIRSHLGASVSAWLAGVSPPPDVKVTVQTYTLARSLVEARIGIAVVDHFTAKAGHADKEIQMRRIDLPTANKVYAITNRSRPAPKSANFLLEAIRSLPD</sequence>
<dbReference type="InterPro" id="IPR036390">
    <property type="entry name" value="WH_DNA-bd_sf"/>
</dbReference>
<keyword evidence="4" id="KW-0804">Transcription</keyword>
<evidence type="ECO:0000256" key="3">
    <source>
        <dbReference type="ARBA" id="ARBA00023125"/>
    </source>
</evidence>
<evidence type="ECO:0000256" key="4">
    <source>
        <dbReference type="ARBA" id="ARBA00023163"/>
    </source>
</evidence>